<dbReference type="PANTHER" id="PTHR37299:SF1">
    <property type="entry name" value="STAGE 0 SPORULATION PROTEIN A HOMOLOG"/>
    <property type="match status" value="1"/>
</dbReference>
<dbReference type="SMART" id="SM00448">
    <property type="entry name" value="REC"/>
    <property type="match status" value="1"/>
</dbReference>
<dbReference type="SUPFAM" id="SSF52172">
    <property type="entry name" value="CheY-like"/>
    <property type="match status" value="1"/>
</dbReference>
<dbReference type="GO" id="GO:0003677">
    <property type="term" value="F:DNA binding"/>
    <property type="evidence" value="ECO:0007669"/>
    <property type="project" value="UniProtKB-KW"/>
</dbReference>
<protein>
    <recommendedName>
        <fullName evidence="1">Stage 0 sporulation protein A homolog</fullName>
    </recommendedName>
</protein>
<dbReference type="SMART" id="SM00850">
    <property type="entry name" value="LytTR"/>
    <property type="match status" value="1"/>
</dbReference>
<reference evidence="6 7" key="2">
    <citation type="journal article" date="2012" name="Stand. Genomic Sci.">
        <title>Complete genome sequence of the sulfate-reducing firmicute Desulfotomaculum ruminis type strain (DL(T)).</title>
        <authorList>
            <person name="Spring S."/>
            <person name="Visser M."/>
            <person name="Lu M."/>
            <person name="Copeland A."/>
            <person name="Lapidus A."/>
            <person name="Lucas S."/>
            <person name="Cheng J.F."/>
            <person name="Han C."/>
            <person name="Tapia R."/>
            <person name="Goodwin L.A."/>
            <person name="Pitluck S."/>
            <person name="Ivanova N."/>
            <person name="Land M."/>
            <person name="Hauser L."/>
            <person name="Larimer F."/>
            <person name="Rohde M."/>
            <person name="Goker M."/>
            <person name="Detter J.C."/>
            <person name="Kyrpides N.C."/>
            <person name="Woyke T."/>
            <person name="Schaap P.J."/>
            <person name="Plugge C.M."/>
            <person name="Muyzer G."/>
            <person name="Kuever J."/>
            <person name="Pereira I.A."/>
            <person name="Parshina S.N."/>
            <person name="Bernier-Latmani R."/>
            <person name="Stams A.J."/>
            <person name="Klenk H.P."/>
        </authorList>
    </citation>
    <scope>NUCLEOTIDE SEQUENCE [LARGE SCALE GENOMIC DNA]</scope>
    <source>
        <strain evidence="7">ATCC 23193 / DSM 2154 / NCIB 8452 / DL</strain>
    </source>
</reference>
<dbReference type="InterPro" id="IPR001789">
    <property type="entry name" value="Sig_transdc_resp-reg_receiver"/>
</dbReference>
<organism evidence="6 7">
    <name type="scientific">Desulforamulus ruminis (strain ATCC 23193 / DSM 2154 / NCIMB 8452 / DL)</name>
    <name type="common">Desulfotomaculum ruminis</name>
    <dbReference type="NCBI Taxonomy" id="696281"/>
    <lineage>
        <taxon>Bacteria</taxon>
        <taxon>Bacillati</taxon>
        <taxon>Bacillota</taxon>
        <taxon>Clostridia</taxon>
        <taxon>Eubacteriales</taxon>
        <taxon>Peptococcaceae</taxon>
        <taxon>Desulforamulus</taxon>
    </lineage>
</organism>
<sequence>MVTILLLEDEHYIRRFIKQLVSGNPLVDKVIDTPSGKEAIGLAGKYKPNIALLDIKLAPGEGLDGIQVAKTIHDYLNPETHFVFITGYSEYAIESFAVHPYDYILKPLEEGKLDEVISNLAVKVKDKIGTGHGPRKITVKAGNKQYIISLENIIFIEKQGKCSLIHTESGIYKSYQTMESFESMLGSNFLRVHRSFIVNLNKIRGIREVGNRSHMIDFDGYDRVALMSRYKYEKHRRMFTPL</sequence>
<dbReference type="eggNOG" id="COG3279">
    <property type="taxonomic scope" value="Bacteria"/>
</dbReference>
<dbReference type="PANTHER" id="PTHR37299">
    <property type="entry name" value="TRANSCRIPTIONAL REGULATOR-RELATED"/>
    <property type="match status" value="1"/>
</dbReference>
<evidence type="ECO:0000256" key="3">
    <source>
        <dbReference type="PROSITE-ProRule" id="PRU00169"/>
    </source>
</evidence>
<proteinExistence type="predicted"/>
<keyword evidence="7" id="KW-1185">Reference proteome</keyword>
<name>F6DLG2_DESRL</name>
<dbReference type="Gene3D" id="3.40.50.2300">
    <property type="match status" value="1"/>
</dbReference>
<dbReference type="GO" id="GO:0000156">
    <property type="term" value="F:phosphorelay response regulator activity"/>
    <property type="evidence" value="ECO:0007669"/>
    <property type="project" value="InterPro"/>
</dbReference>
<accession>F6DLG2</accession>
<dbReference type="PROSITE" id="PS50110">
    <property type="entry name" value="RESPONSE_REGULATORY"/>
    <property type="match status" value="1"/>
</dbReference>
<dbReference type="EMBL" id="CP002780">
    <property type="protein sequence ID" value="AEG60510.1"/>
    <property type="molecule type" value="Genomic_DNA"/>
</dbReference>
<evidence type="ECO:0000313" key="6">
    <source>
        <dbReference type="EMBL" id="AEG60510.1"/>
    </source>
</evidence>
<evidence type="ECO:0000313" key="7">
    <source>
        <dbReference type="Proteomes" id="UP000009234"/>
    </source>
</evidence>
<reference evidence="7" key="1">
    <citation type="submission" date="2011-05" db="EMBL/GenBank/DDBJ databases">
        <title>Complete sequence of Desulfotomaculum ruminis DSM 2154.</title>
        <authorList>
            <person name="Lucas S."/>
            <person name="Copeland A."/>
            <person name="Lapidus A."/>
            <person name="Cheng J.-F."/>
            <person name="Goodwin L."/>
            <person name="Pitluck S."/>
            <person name="Lu M."/>
            <person name="Detter J.C."/>
            <person name="Han C."/>
            <person name="Tapia R."/>
            <person name="Land M."/>
            <person name="Hauser L."/>
            <person name="Kyrpides N."/>
            <person name="Ivanova N."/>
            <person name="Mikhailova N."/>
            <person name="Pagani I."/>
            <person name="Stams A.J.M."/>
            <person name="Plugge C.M."/>
            <person name="Muyzer G."/>
            <person name="Kuever J."/>
            <person name="Parshina S.N."/>
            <person name="Ivanova A.E."/>
            <person name="Nazina T.N."/>
            <person name="Brambilla E."/>
            <person name="Spring S."/>
            <person name="Klenk H.-P."/>
            <person name="Woyke T."/>
        </authorList>
    </citation>
    <scope>NUCLEOTIDE SEQUENCE [LARGE SCALE GENOMIC DNA]</scope>
    <source>
        <strain evidence="7">ATCC 23193 / DSM 2154 / NCIB 8452 / DL</strain>
    </source>
</reference>
<keyword evidence="6" id="KW-0238">DNA-binding</keyword>
<evidence type="ECO:0000256" key="1">
    <source>
        <dbReference type="ARBA" id="ARBA00018672"/>
    </source>
</evidence>
<feature type="domain" description="Response regulatory" evidence="4">
    <location>
        <begin position="3"/>
        <end position="121"/>
    </location>
</feature>
<dbReference type="Gene3D" id="2.40.50.1020">
    <property type="entry name" value="LytTr DNA-binding domain"/>
    <property type="match status" value="1"/>
</dbReference>
<dbReference type="AlphaFoldDB" id="F6DLG2"/>
<dbReference type="Proteomes" id="UP000009234">
    <property type="component" value="Chromosome"/>
</dbReference>
<comment type="function">
    <text evidence="2">May play the central regulatory role in sporulation. It may be an element of the effector pathway responsible for the activation of sporulation genes in response to nutritional stress. Spo0A may act in concert with spo0H (a sigma factor) to control the expression of some genes that are critical to the sporulation process.</text>
</comment>
<dbReference type="Pfam" id="PF04397">
    <property type="entry name" value="LytTR"/>
    <property type="match status" value="1"/>
</dbReference>
<evidence type="ECO:0000259" key="4">
    <source>
        <dbReference type="PROSITE" id="PS50110"/>
    </source>
</evidence>
<evidence type="ECO:0000256" key="2">
    <source>
        <dbReference type="ARBA" id="ARBA00024867"/>
    </source>
</evidence>
<dbReference type="InterPro" id="IPR011006">
    <property type="entry name" value="CheY-like_superfamily"/>
</dbReference>
<evidence type="ECO:0000259" key="5">
    <source>
        <dbReference type="PROSITE" id="PS50930"/>
    </source>
</evidence>
<dbReference type="Pfam" id="PF00072">
    <property type="entry name" value="Response_reg"/>
    <property type="match status" value="1"/>
</dbReference>
<feature type="modified residue" description="4-aspartylphosphate" evidence="3">
    <location>
        <position position="54"/>
    </location>
</feature>
<keyword evidence="3" id="KW-0597">Phosphoprotein</keyword>
<dbReference type="InterPro" id="IPR007492">
    <property type="entry name" value="LytTR_DNA-bd_dom"/>
</dbReference>
<dbReference type="STRING" id="696281.Desru_2264"/>
<dbReference type="KEGG" id="dru:Desru_2264"/>
<dbReference type="InterPro" id="IPR046947">
    <property type="entry name" value="LytR-like"/>
</dbReference>
<feature type="domain" description="HTH LytTR-type" evidence="5">
    <location>
        <begin position="137"/>
        <end position="221"/>
    </location>
</feature>
<dbReference type="HOGENOM" id="CLU_000445_14_1_9"/>
<dbReference type="OrthoDB" id="9809318at2"/>
<dbReference type="RefSeq" id="WP_013842269.1">
    <property type="nucleotide sequence ID" value="NC_015589.1"/>
</dbReference>
<gene>
    <name evidence="6" type="ordered locus">Desru_2264</name>
</gene>
<dbReference type="PROSITE" id="PS50930">
    <property type="entry name" value="HTH_LYTTR"/>
    <property type="match status" value="1"/>
</dbReference>